<protein>
    <submittedName>
        <fullName evidence="3">Uncharacterized protein</fullName>
    </submittedName>
</protein>
<sequence>MILLQFGAIFYGKEVTITGLHSIIYHFDTVMTKHSKRKSRQRRHSRSQYRYSDEDHHRRRSSEEHRLRQDAGASRRYSYISRDSEAISYPADPGVRRGSRHDTRQSMAAQFTELRRSSDQTTPTDLQRSAENDPHVLVDPNNPNVPMIQIMGTSHLRRLSIDPISARRHSTYSASSRRRDSTYSSAYPTTDLSTESGENYNRAATNLKQQYPSAYSLLGTEVQIPVSESSPEHSLQLASFPQTERKPVPKLIDIAKYYFIVDMILAMLEIAFIIHELVRDGLLSKVLNDKLCNPSNANKQMNLQYILGVEFAARLLDVIGNFSCIFSIVKWQHNLSLVHRFTIMLSIICSFVSMSKFHCAWVVELAVGILLIIHYFFGLYLNIYALEVLQRARIPEPNASVNVNNAGESYDEG</sequence>
<proteinExistence type="predicted"/>
<evidence type="ECO:0000313" key="3">
    <source>
        <dbReference type="EMBL" id="CAL8143938.1"/>
    </source>
</evidence>
<feature type="transmembrane region" description="Helical" evidence="2">
    <location>
        <begin position="360"/>
        <end position="383"/>
    </location>
</feature>
<evidence type="ECO:0000313" key="4">
    <source>
        <dbReference type="Proteomes" id="UP001642540"/>
    </source>
</evidence>
<keyword evidence="2" id="KW-0812">Transmembrane</keyword>
<dbReference type="Proteomes" id="UP001642540">
    <property type="component" value="Unassembled WGS sequence"/>
</dbReference>
<accession>A0ABP1S639</accession>
<name>A0ABP1S639_9HEXA</name>
<organism evidence="3 4">
    <name type="scientific">Orchesella dallaii</name>
    <dbReference type="NCBI Taxonomy" id="48710"/>
    <lineage>
        <taxon>Eukaryota</taxon>
        <taxon>Metazoa</taxon>
        <taxon>Ecdysozoa</taxon>
        <taxon>Arthropoda</taxon>
        <taxon>Hexapoda</taxon>
        <taxon>Collembola</taxon>
        <taxon>Entomobryomorpha</taxon>
        <taxon>Entomobryoidea</taxon>
        <taxon>Orchesellidae</taxon>
        <taxon>Orchesellinae</taxon>
        <taxon>Orchesella</taxon>
    </lineage>
</organism>
<feature type="compositionally biased region" description="Basic residues" evidence="1">
    <location>
        <begin position="33"/>
        <end position="47"/>
    </location>
</feature>
<evidence type="ECO:0000256" key="1">
    <source>
        <dbReference type="SAM" id="MobiDB-lite"/>
    </source>
</evidence>
<feature type="compositionally biased region" description="Basic and acidic residues" evidence="1">
    <location>
        <begin position="51"/>
        <end position="69"/>
    </location>
</feature>
<feature type="compositionally biased region" description="Polar residues" evidence="1">
    <location>
        <begin position="182"/>
        <end position="197"/>
    </location>
</feature>
<feature type="region of interest" description="Disordered" evidence="1">
    <location>
        <begin position="32"/>
        <end position="76"/>
    </location>
</feature>
<keyword evidence="4" id="KW-1185">Reference proteome</keyword>
<keyword evidence="2" id="KW-1133">Transmembrane helix</keyword>
<feature type="region of interest" description="Disordered" evidence="1">
    <location>
        <begin position="167"/>
        <end position="197"/>
    </location>
</feature>
<comment type="caution">
    <text evidence="3">The sequence shown here is derived from an EMBL/GenBank/DDBJ whole genome shotgun (WGS) entry which is preliminary data.</text>
</comment>
<reference evidence="3 4" key="1">
    <citation type="submission" date="2024-08" db="EMBL/GenBank/DDBJ databases">
        <authorList>
            <person name="Cucini C."/>
            <person name="Frati F."/>
        </authorList>
    </citation>
    <scope>NUCLEOTIDE SEQUENCE [LARGE SCALE GENOMIC DNA]</scope>
</reference>
<dbReference type="EMBL" id="CAXLJM020000160">
    <property type="protein sequence ID" value="CAL8143938.1"/>
    <property type="molecule type" value="Genomic_DNA"/>
</dbReference>
<evidence type="ECO:0000256" key="2">
    <source>
        <dbReference type="SAM" id="Phobius"/>
    </source>
</evidence>
<gene>
    <name evidence="3" type="ORF">ODALV1_LOCUS30004</name>
</gene>
<keyword evidence="2" id="KW-0472">Membrane</keyword>
<feature type="region of interest" description="Disordered" evidence="1">
    <location>
        <begin position="88"/>
        <end position="143"/>
    </location>
</feature>